<dbReference type="EMBL" id="PGVE01000057">
    <property type="protein sequence ID" value="PLS03375.1"/>
    <property type="molecule type" value="Genomic_DNA"/>
</dbReference>
<reference evidence="2 3" key="1">
    <citation type="submission" date="2017-11" db="EMBL/GenBank/DDBJ databases">
        <title>Comparitive Functional Genomics of Dry Heat Resistant strains isolated from the Viking Spacecraft.</title>
        <authorList>
            <person name="Seuylemezian A."/>
            <person name="Cooper K."/>
            <person name="Vaishampayan P."/>
        </authorList>
    </citation>
    <scope>NUCLEOTIDE SEQUENCE [LARGE SCALE GENOMIC DNA]</scope>
    <source>
        <strain evidence="2 3">V32-6</strain>
    </source>
</reference>
<feature type="chain" id="PRO_5014924361" evidence="1">
    <location>
        <begin position="27"/>
        <end position="474"/>
    </location>
</feature>
<protein>
    <submittedName>
        <fullName evidence="2">Uncharacterized protein</fullName>
    </submittedName>
</protein>
<evidence type="ECO:0000313" key="2">
    <source>
        <dbReference type="EMBL" id="PLS03375.1"/>
    </source>
</evidence>
<keyword evidence="1" id="KW-0732">Signal</keyword>
<dbReference type="OrthoDB" id="9807465at2"/>
<accession>A0A2N5HCY4</accession>
<proteinExistence type="predicted"/>
<dbReference type="Proteomes" id="UP000234950">
    <property type="component" value="Unassembled WGS sequence"/>
</dbReference>
<evidence type="ECO:0000313" key="3">
    <source>
        <dbReference type="Proteomes" id="UP000234950"/>
    </source>
</evidence>
<dbReference type="RefSeq" id="WP_101648713.1">
    <property type="nucleotide sequence ID" value="NZ_PGVE01000057.1"/>
</dbReference>
<gene>
    <name evidence="2" type="ORF">CVD27_14980</name>
</gene>
<organism evidence="2 3">
    <name type="scientific">Neobacillus cucumis</name>
    <dbReference type="NCBI Taxonomy" id="1740721"/>
    <lineage>
        <taxon>Bacteria</taxon>
        <taxon>Bacillati</taxon>
        <taxon>Bacillota</taxon>
        <taxon>Bacilli</taxon>
        <taxon>Bacillales</taxon>
        <taxon>Bacillaceae</taxon>
        <taxon>Neobacillus</taxon>
    </lineage>
</organism>
<comment type="caution">
    <text evidence="2">The sequence shown here is derived from an EMBL/GenBank/DDBJ whole genome shotgun (WGS) entry which is preliminary data.</text>
</comment>
<evidence type="ECO:0000256" key="1">
    <source>
        <dbReference type="SAM" id="SignalP"/>
    </source>
</evidence>
<keyword evidence="3" id="KW-1185">Reference proteome</keyword>
<name>A0A2N5HCY4_9BACI</name>
<feature type="signal peptide" evidence="1">
    <location>
        <begin position="1"/>
        <end position="26"/>
    </location>
</feature>
<dbReference type="AlphaFoldDB" id="A0A2N5HCY4"/>
<sequence length="474" mass="52207">MKKKRKLAAGLALSISLSSIPLNFVAAESIPQVQSEHKQVEKTFTVASSGEALLDLTAIAPGVDWSKKGQESAVITLTLDGKYNQDIVLFMGQQKFTYKVALGHVDPGVHTLKASLNLDKSPEGAKQANIIKMDTNVVTSDSEDALAYRFSPILYGRNLPNIPGAYENNYTDVPLMMYHTQSKDANGNITIEYTVICSNEDGGTNTPALMARWGRTTDIEWIYRVTLDPNHKVISEKYQSPGHGTVDFDGLKEQDHPLMYTSTSNNNFSAVKAGDTTSGYRFFLNASQELPSNRTREYIMDQNPWSYQVMAKEMIREGKIEPMANPDSQEVSDQRNYLYVEFNKTTSPANGSAGVGTAIGVKLKGDPKLYMSNHNVPDWSITRDNPAATTVELPAGTTTSDIESIQAIAVPFDSNPNDAINPPANYQITVKDVNRAFMLDSDYKPQASLMEWHGTQVLTAQNPTAVLWTATDKQ</sequence>